<dbReference type="CDD" id="cd05242">
    <property type="entry name" value="SDR_a8"/>
    <property type="match status" value="1"/>
</dbReference>
<dbReference type="NCBIfam" id="TIGR01777">
    <property type="entry name" value="yfcH"/>
    <property type="match status" value="1"/>
</dbReference>
<evidence type="ECO:0000259" key="1">
    <source>
        <dbReference type="Pfam" id="PF01370"/>
    </source>
</evidence>
<dbReference type="Pfam" id="PF08338">
    <property type="entry name" value="DUF1731"/>
    <property type="match status" value="1"/>
</dbReference>
<keyword evidence="4" id="KW-1185">Reference proteome</keyword>
<dbReference type="InterPro" id="IPR010099">
    <property type="entry name" value="SDR39U1"/>
</dbReference>
<organism evidence="3 4">
    <name type="scientific">Petrolisthes cinctipes</name>
    <name type="common">Flat porcelain crab</name>
    <dbReference type="NCBI Taxonomy" id="88211"/>
    <lineage>
        <taxon>Eukaryota</taxon>
        <taxon>Metazoa</taxon>
        <taxon>Ecdysozoa</taxon>
        <taxon>Arthropoda</taxon>
        <taxon>Crustacea</taxon>
        <taxon>Multicrustacea</taxon>
        <taxon>Malacostraca</taxon>
        <taxon>Eumalacostraca</taxon>
        <taxon>Eucarida</taxon>
        <taxon>Decapoda</taxon>
        <taxon>Pleocyemata</taxon>
        <taxon>Anomura</taxon>
        <taxon>Galatheoidea</taxon>
        <taxon>Porcellanidae</taxon>
        <taxon>Petrolisthes</taxon>
    </lineage>
</organism>
<sequence length="312" mass="33991">MANPTSHLGTVVIGGGSGFIGTALSNTLKRKGYDVLTVSRKLGPYRITWGELNSKGLPESTTAVVNLAGQNVLDPMRRWTEGFKQNVWASRVNTTQYLAEAIKVAPVKPKVFVSASGVGYYPCGKDEEFDEEGPGGDFDFLSRLCSDWENAANLPHDLGVRTVKVRTGVVLGRQGGMIQQLIVPFFMGFGGPVGSGEQMMPWIHIQDIVGLFIHAIEADNVTGVVNGVAPQIITNRDFAKAFGRAMWRPSFVPLPTFVVNMMFGEERAKIMTEGQKVVPAKALNTGYTFKYPDITEACTEFSRLIYVDGSDS</sequence>
<name>A0AAE1G6Y6_PETCI</name>
<evidence type="ECO:0000313" key="3">
    <source>
        <dbReference type="EMBL" id="KAK3886369.1"/>
    </source>
</evidence>
<evidence type="ECO:0000313" key="4">
    <source>
        <dbReference type="Proteomes" id="UP001286313"/>
    </source>
</evidence>
<accession>A0AAE1G6Y6</accession>
<feature type="domain" description="NAD-dependent epimerase/dehydratase" evidence="1">
    <location>
        <begin position="11"/>
        <end position="219"/>
    </location>
</feature>
<dbReference type="InterPro" id="IPR036291">
    <property type="entry name" value="NAD(P)-bd_dom_sf"/>
</dbReference>
<evidence type="ECO:0008006" key="5">
    <source>
        <dbReference type="Google" id="ProtNLM"/>
    </source>
</evidence>
<dbReference type="PANTHER" id="PTHR11092">
    <property type="entry name" value="SUGAR NUCLEOTIDE EPIMERASE RELATED"/>
    <property type="match status" value="1"/>
</dbReference>
<comment type="caution">
    <text evidence="3">The sequence shown here is derived from an EMBL/GenBank/DDBJ whole genome shotgun (WGS) entry which is preliminary data.</text>
</comment>
<evidence type="ECO:0000259" key="2">
    <source>
        <dbReference type="Pfam" id="PF08338"/>
    </source>
</evidence>
<dbReference type="SUPFAM" id="SSF51735">
    <property type="entry name" value="NAD(P)-binding Rossmann-fold domains"/>
    <property type="match status" value="1"/>
</dbReference>
<dbReference type="PANTHER" id="PTHR11092:SF0">
    <property type="entry name" value="EPIMERASE FAMILY PROTEIN SDR39U1"/>
    <property type="match status" value="1"/>
</dbReference>
<reference evidence="3" key="1">
    <citation type="submission" date="2023-10" db="EMBL/GenBank/DDBJ databases">
        <title>Genome assemblies of two species of porcelain crab, Petrolisthes cinctipes and Petrolisthes manimaculis (Anomura: Porcellanidae).</title>
        <authorList>
            <person name="Angst P."/>
        </authorList>
    </citation>
    <scope>NUCLEOTIDE SEQUENCE</scope>
    <source>
        <strain evidence="3">PB745_01</strain>
        <tissue evidence="3">Gill</tissue>
    </source>
</reference>
<feature type="domain" description="DUF1731" evidence="2">
    <location>
        <begin position="254"/>
        <end position="299"/>
    </location>
</feature>
<dbReference type="Gene3D" id="3.40.50.720">
    <property type="entry name" value="NAD(P)-binding Rossmann-like Domain"/>
    <property type="match status" value="1"/>
</dbReference>
<dbReference type="AlphaFoldDB" id="A0AAE1G6Y6"/>
<protein>
    <recommendedName>
        <fullName evidence="5">Epimerase family protein SDR39U1</fullName>
    </recommendedName>
</protein>
<gene>
    <name evidence="3" type="ORF">Pcinc_009473</name>
</gene>
<dbReference type="InterPro" id="IPR001509">
    <property type="entry name" value="Epimerase_deHydtase"/>
</dbReference>
<proteinExistence type="predicted"/>
<dbReference type="EMBL" id="JAWQEG010000702">
    <property type="protein sequence ID" value="KAK3886369.1"/>
    <property type="molecule type" value="Genomic_DNA"/>
</dbReference>
<dbReference type="Proteomes" id="UP001286313">
    <property type="component" value="Unassembled WGS sequence"/>
</dbReference>
<dbReference type="Pfam" id="PF01370">
    <property type="entry name" value="Epimerase"/>
    <property type="match status" value="1"/>
</dbReference>
<dbReference type="InterPro" id="IPR013549">
    <property type="entry name" value="DUF1731"/>
</dbReference>